<name>A0A178C390_9EURO</name>
<evidence type="ECO:0000313" key="2">
    <source>
        <dbReference type="EMBL" id="OAL23696.1"/>
    </source>
</evidence>
<organism evidence="2 3">
    <name type="scientific">Fonsecaea nubica</name>
    <dbReference type="NCBI Taxonomy" id="856822"/>
    <lineage>
        <taxon>Eukaryota</taxon>
        <taxon>Fungi</taxon>
        <taxon>Dikarya</taxon>
        <taxon>Ascomycota</taxon>
        <taxon>Pezizomycotina</taxon>
        <taxon>Eurotiomycetes</taxon>
        <taxon>Chaetothyriomycetidae</taxon>
        <taxon>Chaetothyriales</taxon>
        <taxon>Herpotrichiellaceae</taxon>
        <taxon>Fonsecaea</taxon>
    </lineage>
</organism>
<dbReference type="RefSeq" id="XP_022494821.1">
    <property type="nucleotide sequence ID" value="XM_022649201.1"/>
</dbReference>
<dbReference type="Proteomes" id="UP000185904">
    <property type="component" value="Unassembled WGS sequence"/>
</dbReference>
<evidence type="ECO:0000313" key="3">
    <source>
        <dbReference type="Proteomes" id="UP000185904"/>
    </source>
</evidence>
<feature type="compositionally biased region" description="Low complexity" evidence="1">
    <location>
        <begin position="202"/>
        <end position="218"/>
    </location>
</feature>
<gene>
    <name evidence="2" type="ORF">AYO20_10946</name>
</gene>
<dbReference type="OrthoDB" id="10516295at2759"/>
<accession>A0A178C390</accession>
<feature type="compositionally biased region" description="Acidic residues" evidence="1">
    <location>
        <begin position="147"/>
        <end position="159"/>
    </location>
</feature>
<evidence type="ECO:0000256" key="1">
    <source>
        <dbReference type="SAM" id="MobiDB-lite"/>
    </source>
</evidence>
<dbReference type="EMBL" id="LVCJ01000127">
    <property type="protein sequence ID" value="OAL23696.1"/>
    <property type="molecule type" value="Genomic_DNA"/>
</dbReference>
<protein>
    <submittedName>
        <fullName evidence="2">Uncharacterized protein</fullName>
    </submittedName>
</protein>
<dbReference type="GeneID" id="34594333"/>
<feature type="region of interest" description="Disordered" evidence="1">
    <location>
        <begin position="88"/>
        <end position="218"/>
    </location>
</feature>
<proteinExistence type="predicted"/>
<comment type="caution">
    <text evidence="2">The sequence shown here is derived from an EMBL/GenBank/DDBJ whole genome shotgun (WGS) entry which is preliminary data.</text>
</comment>
<reference evidence="2 3" key="1">
    <citation type="submission" date="2016-03" db="EMBL/GenBank/DDBJ databases">
        <title>The draft genome sequence of Fonsecaea nubica causative agent of cutaneous subcutaneous infection in human host.</title>
        <authorList>
            <person name="Costa F."/>
            <person name="Sybren D.H."/>
            <person name="Raittz R.T."/>
            <person name="Weiss V.A."/>
            <person name="Leao A.C."/>
            <person name="Gomes R."/>
            <person name="De Souza E.M."/>
            <person name="Pedrosa F.O."/>
            <person name="Steffens M.B."/>
            <person name="Bombassaro A."/>
            <person name="Tadra-Sfeir M.Z."/>
            <person name="Moreno L.F."/>
            <person name="Najafzadeh M.J."/>
            <person name="Felipe M.S."/>
            <person name="Teixeira M."/>
            <person name="Sun J."/>
            <person name="Xi L."/>
            <person name="Castro M.A."/>
            <person name="Vicente V.A."/>
        </authorList>
    </citation>
    <scope>NUCLEOTIDE SEQUENCE [LARGE SCALE GENOMIC DNA]</scope>
    <source>
        <strain evidence="2 3">CBS 269.64</strain>
    </source>
</reference>
<sequence>MDSRQTKPPPDFESIDGALAHRRVSGLFGFSNEEQLQQHMLDHPITPLLDGNTAHTPLESNFAHWTPPLDARGMPRIPNSIWKLDGLNSPAGPWNQGREAWGPNKRAREEEEDASQEHLIEGLEGLGLGIDMADEGGYDGEGYKENLEDDLDEDDDSENETFPVHTDQSRIIPEDGESPHAPSITFTPPQPRDGDPRGNLEQVSPQSPSVASSNSPGA</sequence>
<keyword evidence="3" id="KW-1185">Reference proteome</keyword>
<dbReference type="AlphaFoldDB" id="A0A178C390"/>